<dbReference type="AlphaFoldDB" id="A0AAV7NFK9"/>
<gene>
    <name evidence="2" type="ORF">NDU88_003012</name>
</gene>
<feature type="region of interest" description="Disordered" evidence="1">
    <location>
        <begin position="30"/>
        <end position="81"/>
    </location>
</feature>
<evidence type="ECO:0000256" key="1">
    <source>
        <dbReference type="SAM" id="MobiDB-lite"/>
    </source>
</evidence>
<keyword evidence="3" id="KW-1185">Reference proteome</keyword>
<feature type="compositionally biased region" description="Basic and acidic residues" evidence="1">
    <location>
        <begin position="58"/>
        <end position="81"/>
    </location>
</feature>
<evidence type="ECO:0000313" key="2">
    <source>
        <dbReference type="EMBL" id="KAJ1114781.1"/>
    </source>
</evidence>
<comment type="caution">
    <text evidence="2">The sequence shown here is derived from an EMBL/GenBank/DDBJ whole genome shotgun (WGS) entry which is preliminary data.</text>
</comment>
<reference evidence="2" key="1">
    <citation type="journal article" date="2022" name="bioRxiv">
        <title>Sequencing and chromosome-scale assembly of the giantPleurodeles waltlgenome.</title>
        <authorList>
            <person name="Brown T."/>
            <person name="Elewa A."/>
            <person name="Iarovenko S."/>
            <person name="Subramanian E."/>
            <person name="Araus A.J."/>
            <person name="Petzold A."/>
            <person name="Susuki M."/>
            <person name="Suzuki K.-i.T."/>
            <person name="Hayashi T."/>
            <person name="Toyoda A."/>
            <person name="Oliveira C."/>
            <person name="Osipova E."/>
            <person name="Leigh N.D."/>
            <person name="Simon A."/>
            <person name="Yun M.H."/>
        </authorList>
    </citation>
    <scope>NUCLEOTIDE SEQUENCE</scope>
    <source>
        <strain evidence="2">20211129_DDA</strain>
        <tissue evidence="2">Liver</tissue>
    </source>
</reference>
<protein>
    <submittedName>
        <fullName evidence="2">Uncharacterized protein</fullName>
    </submittedName>
</protein>
<dbReference type="Proteomes" id="UP001066276">
    <property type="component" value="Chromosome 8"/>
</dbReference>
<organism evidence="2 3">
    <name type="scientific">Pleurodeles waltl</name>
    <name type="common">Iberian ribbed newt</name>
    <dbReference type="NCBI Taxonomy" id="8319"/>
    <lineage>
        <taxon>Eukaryota</taxon>
        <taxon>Metazoa</taxon>
        <taxon>Chordata</taxon>
        <taxon>Craniata</taxon>
        <taxon>Vertebrata</taxon>
        <taxon>Euteleostomi</taxon>
        <taxon>Amphibia</taxon>
        <taxon>Batrachia</taxon>
        <taxon>Caudata</taxon>
        <taxon>Salamandroidea</taxon>
        <taxon>Salamandridae</taxon>
        <taxon>Pleurodelinae</taxon>
        <taxon>Pleurodeles</taxon>
    </lineage>
</organism>
<evidence type="ECO:0000313" key="3">
    <source>
        <dbReference type="Proteomes" id="UP001066276"/>
    </source>
</evidence>
<name>A0AAV7NFK9_PLEWA</name>
<accession>A0AAV7NFK9</accession>
<proteinExistence type="predicted"/>
<dbReference type="EMBL" id="JANPWB010000012">
    <property type="protein sequence ID" value="KAJ1114781.1"/>
    <property type="molecule type" value="Genomic_DNA"/>
</dbReference>
<sequence length="81" mass="9414">MAALFQKKQQKKDFDHVLKQYRIPLKPFMTSTDVEAEEEETALKAPTTPEPHEEEAEEKFYNPEEAEAMGRFEDDSHGLET</sequence>